<dbReference type="AlphaFoldDB" id="A0AAN8BQZ9"/>
<comment type="caution">
    <text evidence="2">The sequence shown here is derived from an EMBL/GenBank/DDBJ whole genome shotgun (WGS) entry which is preliminary data.</text>
</comment>
<proteinExistence type="predicted"/>
<accession>A0AAN8BQZ9</accession>
<gene>
    <name evidence="2" type="ORF">CesoFtcFv8_013421</name>
</gene>
<evidence type="ECO:0000313" key="3">
    <source>
        <dbReference type="Proteomes" id="UP001335648"/>
    </source>
</evidence>
<feature type="compositionally biased region" description="Low complexity" evidence="1">
    <location>
        <begin position="93"/>
        <end position="105"/>
    </location>
</feature>
<dbReference type="EMBL" id="JAULUE010002056">
    <property type="protein sequence ID" value="KAK5889841.1"/>
    <property type="molecule type" value="Genomic_DNA"/>
</dbReference>
<feature type="compositionally biased region" description="Pro residues" evidence="1">
    <location>
        <begin position="47"/>
        <end position="73"/>
    </location>
</feature>
<organism evidence="2 3">
    <name type="scientific">Champsocephalus esox</name>
    <name type="common">pike icefish</name>
    <dbReference type="NCBI Taxonomy" id="159716"/>
    <lineage>
        <taxon>Eukaryota</taxon>
        <taxon>Metazoa</taxon>
        <taxon>Chordata</taxon>
        <taxon>Craniata</taxon>
        <taxon>Vertebrata</taxon>
        <taxon>Euteleostomi</taxon>
        <taxon>Actinopterygii</taxon>
        <taxon>Neopterygii</taxon>
        <taxon>Teleostei</taxon>
        <taxon>Neoteleostei</taxon>
        <taxon>Acanthomorphata</taxon>
        <taxon>Eupercaria</taxon>
        <taxon>Perciformes</taxon>
        <taxon>Notothenioidei</taxon>
        <taxon>Channichthyidae</taxon>
        <taxon>Champsocephalus</taxon>
    </lineage>
</organism>
<feature type="region of interest" description="Disordered" evidence="1">
    <location>
        <begin position="12"/>
        <end position="105"/>
    </location>
</feature>
<sequence length="205" mass="22704">MPCVVLSVFCLPSDRLRSSPPTTATDPRPSPYPPSHRRTLTPTLTTPTPPPPSRPWPPTPLPPPTSTTPPFPSLPTDTNPTPTHAHLRSTAWSRLSQSTSSHSSPLHLLPRLTVPLSGIVPPTHHALPLPHPCRALLLWTQRHHHPFPVPPRSPTQTLLPAPELCPLCDPALPVDSDRSLPRLHPPPDYTCPRRRQYFFTNPNLH</sequence>
<evidence type="ECO:0000256" key="1">
    <source>
        <dbReference type="SAM" id="MobiDB-lite"/>
    </source>
</evidence>
<protein>
    <submittedName>
        <fullName evidence="2">Uncharacterized protein</fullName>
    </submittedName>
</protein>
<keyword evidence="3" id="KW-1185">Reference proteome</keyword>
<name>A0AAN8BQZ9_9TELE</name>
<dbReference type="Proteomes" id="UP001335648">
    <property type="component" value="Unassembled WGS sequence"/>
</dbReference>
<reference evidence="2 3" key="1">
    <citation type="journal article" date="2023" name="Mol. Biol. Evol.">
        <title>Genomics of Secondarily Temperate Adaptation in the Only Non-Antarctic Icefish.</title>
        <authorList>
            <person name="Rivera-Colon A.G."/>
            <person name="Rayamajhi N."/>
            <person name="Minhas B.F."/>
            <person name="Madrigal G."/>
            <person name="Bilyk K.T."/>
            <person name="Yoon V."/>
            <person name="Hune M."/>
            <person name="Gregory S."/>
            <person name="Cheng C.H.C."/>
            <person name="Catchen J.M."/>
        </authorList>
    </citation>
    <scope>NUCLEOTIDE SEQUENCE [LARGE SCALE GENOMIC DNA]</scope>
    <source>
        <strain evidence="2">JC2023a</strain>
    </source>
</reference>
<evidence type="ECO:0000313" key="2">
    <source>
        <dbReference type="EMBL" id="KAK5889841.1"/>
    </source>
</evidence>